<dbReference type="PANTHER" id="PTHR44591:SF3">
    <property type="entry name" value="RESPONSE REGULATORY DOMAIN-CONTAINING PROTEIN"/>
    <property type="match status" value="1"/>
</dbReference>
<dbReference type="PROSITE" id="PS50110">
    <property type="entry name" value="RESPONSE_REGULATORY"/>
    <property type="match status" value="1"/>
</dbReference>
<evidence type="ECO:0000256" key="2">
    <source>
        <dbReference type="PROSITE-ProRule" id="PRU00169"/>
    </source>
</evidence>
<evidence type="ECO:0000256" key="1">
    <source>
        <dbReference type="ARBA" id="ARBA00022553"/>
    </source>
</evidence>
<evidence type="ECO:0000313" key="5">
    <source>
        <dbReference type="Proteomes" id="UP000178796"/>
    </source>
</evidence>
<dbReference type="GO" id="GO:0000160">
    <property type="term" value="P:phosphorelay signal transduction system"/>
    <property type="evidence" value="ECO:0007669"/>
    <property type="project" value="InterPro"/>
</dbReference>
<evidence type="ECO:0000259" key="3">
    <source>
        <dbReference type="PROSITE" id="PS50110"/>
    </source>
</evidence>
<gene>
    <name evidence="4" type="ORF">A3E09_02560</name>
</gene>
<organism evidence="4 5">
    <name type="scientific">Candidatus Liptonbacteria bacterium RIFCSPHIGHO2_12_FULL_60_13</name>
    <dbReference type="NCBI Taxonomy" id="1798648"/>
    <lineage>
        <taxon>Bacteria</taxon>
        <taxon>Candidatus Liptoniibacteriota</taxon>
    </lineage>
</organism>
<reference evidence="4 5" key="1">
    <citation type="journal article" date="2016" name="Nat. Commun.">
        <title>Thousands of microbial genomes shed light on interconnected biogeochemical processes in an aquifer system.</title>
        <authorList>
            <person name="Anantharaman K."/>
            <person name="Brown C.T."/>
            <person name="Hug L.A."/>
            <person name="Sharon I."/>
            <person name="Castelle C.J."/>
            <person name="Probst A.J."/>
            <person name="Thomas B.C."/>
            <person name="Singh A."/>
            <person name="Wilkins M.J."/>
            <person name="Karaoz U."/>
            <person name="Brodie E.L."/>
            <person name="Williams K.H."/>
            <person name="Hubbard S.S."/>
            <person name="Banfield J.F."/>
        </authorList>
    </citation>
    <scope>NUCLEOTIDE SEQUENCE [LARGE SCALE GENOMIC DNA]</scope>
</reference>
<name>A0A1G2CHL0_9BACT</name>
<dbReference type="EMBL" id="MHKY01000007">
    <property type="protein sequence ID" value="OGY99897.1"/>
    <property type="molecule type" value="Genomic_DNA"/>
</dbReference>
<dbReference type="Proteomes" id="UP000178796">
    <property type="component" value="Unassembled WGS sequence"/>
</dbReference>
<dbReference type="Gene3D" id="3.40.50.2300">
    <property type="match status" value="1"/>
</dbReference>
<feature type="domain" description="Response regulatory" evidence="3">
    <location>
        <begin position="2"/>
        <end position="118"/>
    </location>
</feature>
<evidence type="ECO:0000313" key="4">
    <source>
        <dbReference type="EMBL" id="OGY99897.1"/>
    </source>
</evidence>
<comment type="caution">
    <text evidence="4">The sequence shown here is derived from an EMBL/GenBank/DDBJ whole genome shotgun (WGS) entry which is preliminary data.</text>
</comment>
<dbReference type="PANTHER" id="PTHR44591">
    <property type="entry name" value="STRESS RESPONSE REGULATOR PROTEIN 1"/>
    <property type="match status" value="1"/>
</dbReference>
<accession>A0A1G2CHL0</accession>
<dbReference type="InterPro" id="IPR001789">
    <property type="entry name" value="Sig_transdc_resp-reg_receiver"/>
</dbReference>
<proteinExistence type="predicted"/>
<feature type="modified residue" description="4-aspartylphosphate" evidence="2">
    <location>
        <position position="51"/>
    </location>
</feature>
<dbReference type="Pfam" id="PF00072">
    <property type="entry name" value="Response_reg"/>
    <property type="match status" value="1"/>
</dbReference>
<dbReference type="AlphaFoldDB" id="A0A1G2CHL0"/>
<dbReference type="SMART" id="SM00448">
    <property type="entry name" value="REC"/>
    <property type="match status" value="1"/>
</dbReference>
<keyword evidence="1 2" id="KW-0597">Phosphoprotein</keyword>
<dbReference type="SUPFAM" id="SSF52172">
    <property type="entry name" value="CheY-like"/>
    <property type="match status" value="1"/>
</dbReference>
<dbReference type="InterPro" id="IPR011006">
    <property type="entry name" value="CheY-like_superfamily"/>
</dbReference>
<dbReference type="CDD" id="cd17574">
    <property type="entry name" value="REC_OmpR"/>
    <property type="match status" value="1"/>
</dbReference>
<dbReference type="InterPro" id="IPR050595">
    <property type="entry name" value="Bact_response_regulator"/>
</dbReference>
<sequence length="124" mass="13870">MRIVIVEDEIALVKVLGEKFKREGFDVSVATNGEDAVRVIRSQEPDLVLLDLILPKKDGFAVLQEMKADPELKPIPVVVLSNLGEDENLKRALKMGAVDYLVKTQHPINEVVEKVRGHLMSRSK</sequence>
<protein>
    <recommendedName>
        <fullName evidence="3">Response regulatory domain-containing protein</fullName>
    </recommendedName>
</protein>